<reference evidence="1" key="1">
    <citation type="submission" date="2021-02" db="EMBL/GenBank/DDBJ databases">
        <authorList>
            <person name="Syme A R."/>
            <person name="Syme A R."/>
            <person name="Moolhuijzen P."/>
        </authorList>
    </citation>
    <scope>NUCLEOTIDE SEQUENCE</scope>
    <source>
        <strain evidence="1">W1-1</strain>
    </source>
</reference>
<gene>
    <name evidence="1" type="ORF">PTTW11_07600</name>
</gene>
<dbReference type="AlphaFoldDB" id="A0A6S6W6X6"/>
<protein>
    <submittedName>
        <fullName evidence="1">Uncharacterized protein</fullName>
    </submittedName>
</protein>
<name>A0A6S6W6X6_9PLEO</name>
<dbReference type="Proteomes" id="UP000472372">
    <property type="component" value="Chromosome 7"/>
</dbReference>
<proteinExistence type="predicted"/>
<dbReference type="EMBL" id="HG992983">
    <property type="protein sequence ID" value="CAE7192680.1"/>
    <property type="molecule type" value="Genomic_DNA"/>
</dbReference>
<evidence type="ECO:0000313" key="1">
    <source>
        <dbReference type="EMBL" id="CAE7192680.1"/>
    </source>
</evidence>
<accession>A0A6S6W6X6</accession>
<evidence type="ECO:0000313" key="2">
    <source>
        <dbReference type="Proteomes" id="UP000472372"/>
    </source>
</evidence>
<organism evidence="1 2">
    <name type="scientific">Pyrenophora teres f. teres</name>
    <dbReference type="NCBI Taxonomy" id="97479"/>
    <lineage>
        <taxon>Eukaryota</taxon>
        <taxon>Fungi</taxon>
        <taxon>Dikarya</taxon>
        <taxon>Ascomycota</taxon>
        <taxon>Pezizomycotina</taxon>
        <taxon>Dothideomycetes</taxon>
        <taxon>Pleosporomycetidae</taxon>
        <taxon>Pleosporales</taxon>
        <taxon>Pleosporineae</taxon>
        <taxon>Pleosporaceae</taxon>
        <taxon>Pyrenophora</taxon>
    </lineage>
</organism>
<sequence length="179" mass="20620">MSYKFTAVNPQCTIQGWNSLVLIWNAELENCLKIYTVSGTQHTYLPLSAIHHFATHTTITNVIHLGIRLGQYNLDEPQIFIDSIFARARKLFTYIIHAGLDMNYLIHILMRGIWDVSLPIKITVPPPVINDTHRVQNIEEAREARRIGHLVRHFLPSQMRLWGPDDVVSNSREEPCIIN</sequence>